<dbReference type="Pfam" id="PF07686">
    <property type="entry name" value="V-set"/>
    <property type="match status" value="1"/>
</dbReference>
<dbReference type="InterPro" id="IPR013106">
    <property type="entry name" value="Ig_V-set"/>
</dbReference>
<dbReference type="InterPro" id="IPR050413">
    <property type="entry name" value="TCR_beta_variable"/>
</dbReference>
<reference evidence="5" key="2">
    <citation type="submission" date="2025-09" db="UniProtKB">
        <authorList>
            <consortium name="Ensembl"/>
        </authorList>
    </citation>
    <scope>IDENTIFICATION</scope>
</reference>
<dbReference type="Gene3D" id="2.60.40.10">
    <property type="entry name" value="Immunoglobulins"/>
    <property type="match status" value="1"/>
</dbReference>
<evidence type="ECO:0000313" key="5">
    <source>
        <dbReference type="Ensembl" id="ENSDLAP00005076914.1"/>
    </source>
</evidence>
<feature type="domain" description="Ig-like" evidence="4">
    <location>
        <begin position="12"/>
        <end position="110"/>
    </location>
</feature>
<dbReference type="SUPFAM" id="SSF48726">
    <property type="entry name" value="Immunoglobulin"/>
    <property type="match status" value="1"/>
</dbReference>
<dbReference type="PANTHER" id="PTHR23268:SF28">
    <property type="entry name" value="T CELL RECEPTOR BETA VARIABLE 19"/>
    <property type="match status" value="1"/>
</dbReference>
<evidence type="ECO:0000313" key="6">
    <source>
        <dbReference type="Proteomes" id="UP000694389"/>
    </source>
</evidence>
<evidence type="ECO:0000259" key="4">
    <source>
        <dbReference type="PROSITE" id="PS50835"/>
    </source>
</evidence>
<dbReference type="Proteomes" id="UP000694389">
    <property type="component" value="Unassembled WGS sequence"/>
</dbReference>
<accession>A0A8P4GLG9</accession>
<organism evidence="5 6">
    <name type="scientific">Dicentrarchus labrax</name>
    <name type="common">European seabass</name>
    <name type="synonym">Morone labrax</name>
    <dbReference type="NCBI Taxonomy" id="13489"/>
    <lineage>
        <taxon>Eukaryota</taxon>
        <taxon>Metazoa</taxon>
        <taxon>Chordata</taxon>
        <taxon>Craniata</taxon>
        <taxon>Vertebrata</taxon>
        <taxon>Euteleostomi</taxon>
        <taxon>Actinopterygii</taxon>
        <taxon>Neopterygii</taxon>
        <taxon>Teleostei</taxon>
        <taxon>Neoteleostei</taxon>
        <taxon>Acanthomorphata</taxon>
        <taxon>Eupercaria</taxon>
        <taxon>Moronidae</taxon>
        <taxon>Dicentrarchus</taxon>
    </lineage>
</organism>
<dbReference type="GeneTree" id="ENSGT00940000174883"/>
<keyword evidence="2" id="KW-0391">Immunity</keyword>
<dbReference type="GO" id="GO:0005886">
    <property type="term" value="C:plasma membrane"/>
    <property type="evidence" value="ECO:0007669"/>
    <property type="project" value="TreeGrafter"/>
</dbReference>
<dbReference type="InterPro" id="IPR007110">
    <property type="entry name" value="Ig-like_dom"/>
</dbReference>
<evidence type="ECO:0000256" key="3">
    <source>
        <dbReference type="SAM" id="SignalP"/>
    </source>
</evidence>
<proteinExistence type="predicted"/>
<protein>
    <recommendedName>
        <fullName evidence="4">Ig-like domain-containing protein</fullName>
    </recommendedName>
</protein>
<dbReference type="AlphaFoldDB" id="A0A8P4GLG9"/>
<keyword evidence="6" id="KW-1185">Reference proteome</keyword>
<keyword evidence="1 3" id="KW-0732">Signal</keyword>
<dbReference type="InterPro" id="IPR013783">
    <property type="entry name" value="Ig-like_fold"/>
</dbReference>
<feature type="signal peptide" evidence="3">
    <location>
        <begin position="1"/>
        <end position="17"/>
    </location>
</feature>
<evidence type="ECO:0000256" key="1">
    <source>
        <dbReference type="ARBA" id="ARBA00022729"/>
    </source>
</evidence>
<dbReference type="GO" id="GO:0007166">
    <property type="term" value="P:cell surface receptor signaling pathway"/>
    <property type="evidence" value="ECO:0007669"/>
    <property type="project" value="TreeGrafter"/>
</dbReference>
<name>A0A8P4GLG9_DICLA</name>
<reference evidence="5" key="1">
    <citation type="submission" date="2025-08" db="UniProtKB">
        <authorList>
            <consortium name="Ensembl"/>
        </authorList>
    </citation>
    <scope>IDENTIFICATION</scope>
</reference>
<dbReference type="GO" id="GO:0002376">
    <property type="term" value="P:immune system process"/>
    <property type="evidence" value="ECO:0007669"/>
    <property type="project" value="UniProtKB-KW"/>
</dbReference>
<dbReference type="Ensembl" id="ENSDLAT00005078285.1">
    <property type="protein sequence ID" value="ENSDLAP00005076914.1"/>
    <property type="gene ID" value="ENSDLAG00005030079.1"/>
</dbReference>
<dbReference type="PANTHER" id="PTHR23268">
    <property type="entry name" value="T-CELL RECEPTOR BETA CHAIN"/>
    <property type="match status" value="1"/>
</dbReference>
<dbReference type="InterPro" id="IPR036179">
    <property type="entry name" value="Ig-like_dom_sf"/>
</dbReference>
<evidence type="ECO:0000256" key="2">
    <source>
        <dbReference type="ARBA" id="ARBA00022859"/>
    </source>
</evidence>
<sequence length="129" mass="14804">MKSFTLCLLCFPGFSCCLKIHQPPAAFSHEGDTSVTLQCEQDNEEYLYMYWYRHTGRGGMQLLTYSINKEIWTTEAPFNTSKYTMARPVVLSSALHIQHVEAADSAVYYCASSLIQFLTLFNVNIYFPF</sequence>
<dbReference type="PROSITE" id="PS50835">
    <property type="entry name" value="IG_LIKE"/>
    <property type="match status" value="1"/>
</dbReference>
<feature type="chain" id="PRO_5035935634" description="Ig-like domain-containing protein" evidence="3">
    <location>
        <begin position="18"/>
        <end position="129"/>
    </location>
</feature>